<dbReference type="AlphaFoldDB" id="A3DN13"/>
<dbReference type="eggNOG" id="arCOG00167">
    <property type="taxonomic scope" value="Archaea"/>
</dbReference>
<keyword evidence="6 9" id="KW-0812">Transmembrane</keyword>
<organism evidence="11 12">
    <name type="scientific">Staphylothermus marinus (strain ATCC 43588 / DSM 3639 / JCM 9404 / F1)</name>
    <dbReference type="NCBI Taxonomy" id="399550"/>
    <lineage>
        <taxon>Archaea</taxon>
        <taxon>Thermoproteota</taxon>
        <taxon>Thermoprotei</taxon>
        <taxon>Desulfurococcales</taxon>
        <taxon>Desulfurococcaceae</taxon>
        <taxon>Staphylothermus</taxon>
    </lineage>
</organism>
<dbReference type="HOGENOM" id="CLU_033621_1_3_2"/>
<dbReference type="PANTHER" id="PTHR30425:SF1">
    <property type="entry name" value="PHOSPHATE TRANSPORT SYSTEM PERMEASE PROTEIN PSTC"/>
    <property type="match status" value="1"/>
</dbReference>
<proteinExistence type="inferred from homology"/>
<evidence type="ECO:0000256" key="8">
    <source>
        <dbReference type="ARBA" id="ARBA00023136"/>
    </source>
</evidence>
<comment type="subcellular location">
    <subcellularLocation>
        <location evidence="1 9">Cell membrane</location>
        <topology evidence="1 9">Multi-pass membrane protein</topology>
    </subcellularLocation>
</comment>
<feature type="transmembrane region" description="Helical" evidence="9">
    <location>
        <begin position="69"/>
        <end position="97"/>
    </location>
</feature>
<dbReference type="NCBIfam" id="TIGR02138">
    <property type="entry name" value="phosphate_pstC"/>
    <property type="match status" value="1"/>
</dbReference>
<feature type="transmembrane region" description="Helical" evidence="9">
    <location>
        <begin position="109"/>
        <end position="128"/>
    </location>
</feature>
<protein>
    <recommendedName>
        <fullName evidence="9">Phosphate transport system permease protein</fullName>
    </recommendedName>
</protein>
<dbReference type="InterPro" id="IPR000515">
    <property type="entry name" value="MetI-like"/>
</dbReference>
<dbReference type="GO" id="GO:0005886">
    <property type="term" value="C:plasma membrane"/>
    <property type="evidence" value="ECO:0007669"/>
    <property type="project" value="UniProtKB-SubCell"/>
</dbReference>
<dbReference type="GO" id="GO:0006817">
    <property type="term" value="P:phosphate ion transport"/>
    <property type="evidence" value="ECO:0007669"/>
    <property type="project" value="UniProtKB-KW"/>
</dbReference>
<dbReference type="OrthoDB" id="338493at2157"/>
<evidence type="ECO:0000313" key="12">
    <source>
        <dbReference type="Proteomes" id="UP000000254"/>
    </source>
</evidence>
<feature type="transmembrane region" description="Helical" evidence="9">
    <location>
        <begin position="148"/>
        <end position="181"/>
    </location>
</feature>
<keyword evidence="3 9" id="KW-0813">Transport</keyword>
<feature type="transmembrane region" description="Helical" evidence="9">
    <location>
        <begin position="280"/>
        <end position="303"/>
    </location>
</feature>
<keyword evidence="7 9" id="KW-1133">Transmembrane helix</keyword>
<dbReference type="Proteomes" id="UP000000254">
    <property type="component" value="Chromosome"/>
</dbReference>
<evidence type="ECO:0000256" key="9">
    <source>
        <dbReference type="RuleBase" id="RU363054"/>
    </source>
</evidence>
<evidence type="ECO:0000256" key="6">
    <source>
        <dbReference type="ARBA" id="ARBA00022692"/>
    </source>
</evidence>
<dbReference type="RefSeq" id="WP_011839214.1">
    <property type="nucleotide sequence ID" value="NC_009033.1"/>
</dbReference>
<accession>A3DN13</accession>
<dbReference type="GeneID" id="4906868"/>
<reference evidence="12" key="1">
    <citation type="journal article" date="2009" name="BMC Genomics">
        <title>The complete genome sequence of Staphylothermus marinus reveals differences in sulfur metabolism among heterotrophic Crenarchaeota.</title>
        <authorList>
            <person name="Anderson I.J."/>
            <person name="Dharmarajan L."/>
            <person name="Rodriguez J."/>
            <person name="Hooper S."/>
            <person name="Porat I."/>
            <person name="Ulrich L.E."/>
            <person name="Elkins J.G."/>
            <person name="Mavromatis K."/>
            <person name="Sun H."/>
            <person name="Land M."/>
            <person name="Lapidus A."/>
            <person name="Lucas S."/>
            <person name="Barry K."/>
            <person name="Huber H."/>
            <person name="Zhulin I.B."/>
            <person name="Whitman W.B."/>
            <person name="Mukhopadhyay B."/>
            <person name="Woese C."/>
            <person name="Bristow J."/>
            <person name="Kyrpides N."/>
        </authorList>
    </citation>
    <scope>NUCLEOTIDE SEQUENCE [LARGE SCALE GENOMIC DNA]</scope>
    <source>
        <strain evidence="12">ATCC 43588 / DSM 3639 / JCM 9404 / F1</strain>
    </source>
</reference>
<dbReference type="STRING" id="399550.Smar_0924"/>
<dbReference type="CDD" id="cd06261">
    <property type="entry name" value="TM_PBP2"/>
    <property type="match status" value="1"/>
</dbReference>
<keyword evidence="12" id="KW-1185">Reference proteome</keyword>
<dbReference type="SUPFAM" id="SSF161098">
    <property type="entry name" value="MetI-like"/>
    <property type="match status" value="1"/>
</dbReference>
<sequence>MKGKMSRKDKLFLYSLLPFGGIILALFILLFKTLAENSLPIFLREGIHFILSNEWKPSETNPSLEYYGILSPIVGTIYTSLIALIIALPLSIALTIFINEFLPYNVKDLFINLVEIMAGLPTVIYGLWGAFVLAPILRDYVMLPIHRYLWFIPFFSCNPLSPLTIFTAGVILAIMITPFITSIIREAYENIPLTYREAILSLGATSYEYVKIMLSMIKPAVIAAILLGFGRAAGETIAVSMTIGNSFSLTTCLFAPGYTISSLIANQFGNAGFYHYMMNALYGAGLILLLVGVVLNTIGLYVLGRWRKQFEEF</sequence>
<feature type="transmembrane region" description="Helical" evidence="9">
    <location>
        <begin position="12"/>
        <end position="31"/>
    </location>
</feature>
<dbReference type="PROSITE" id="PS50928">
    <property type="entry name" value="ABC_TM1"/>
    <property type="match status" value="1"/>
</dbReference>
<reference evidence="11 12" key="2">
    <citation type="journal article" date="2009" name="Stand. Genomic Sci.">
        <title>Complete genome sequence of Staphylothermus marinus Stetter and Fiala 1986 type strain F1.</title>
        <authorList>
            <person name="Anderson I.J."/>
            <person name="Sun H."/>
            <person name="Lapidus A."/>
            <person name="Copeland A."/>
            <person name="Glavina Del Rio T."/>
            <person name="Tice H."/>
            <person name="Dalin E."/>
            <person name="Lucas S."/>
            <person name="Barry K."/>
            <person name="Land M."/>
            <person name="Richardson P."/>
            <person name="Huber H."/>
            <person name="Kyrpides N.C."/>
        </authorList>
    </citation>
    <scope>NUCLEOTIDE SEQUENCE [LARGE SCALE GENOMIC DNA]</scope>
    <source>
        <strain evidence="12">ATCC 43588 / DSM 3639 / JCM 9404 / F1</strain>
    </source>
</reference>
<dbReference type="InterPro" id="IPR035906">
    <property type="entry name" value="MetI-like_sf"/>
</dbReference>
<dbReference type="InterPro" id="IPR051124">
    <property type="entry name" value="Phosphate_Transport_Permease"/>
</dbReference>
<feature type="transmembrane region" description="Helical" evidence="9">
    <location>
        <begin position="246"/>
        <end position="268"/>
    </location>
</feature>
<dbReference type="Gene3D" id="1.10.3720.10">
    <property type="entry name" value="MetI-like"/>
    <property type="match status" value="1"/>
</dbReference>
<evidence type="ECO:0000259" key="10">
    <source>
        <dbReference type="PROSITE" id="PS50928"/>
    </source>
</evidence>
<evidence type="ECO:0000313" key="11">
    <source>
        <dbReference type="EMBL" id="ABN70023.1"/>
    </source>
</evidence>
<evidence type="ECO:0000256" key="1">
    <source>
        <dbReference type="ARBA" id="ARBA00004651"/>
    </source>
</evidence>
<evidence type="ECO:0000256" key="2">
    <source>
        <dbReference type="ARBA" id="ARBA00007069"/>
    </source>
</evidence>
<name>A3DN13_STAMF</name>
<keyword evidence="5 9" id="KW-0592">Phosphate transport</keyword>
<dbReference type="InterPro" id="IPR011864">
    <property type="entry name" value="Phosphate_PstC"/>
</dbReference>
<evidence type="ECO:0000256" key="3">
    <source>
        <dbReference type="ARBA" id="ARBA00022448"/>
    </source>
</evidence>
<dbReference type="KEGG" id="smr:Smar_0924"/>
<keyword evidence="4 9" id="KW-1003">Cell membrane</keyword>
<evidence type="ECO:0000256" key="5">
    <source>
        <dbReference type="ARBA" id="ARBA00022592"/>
    </source>
</evidence>
<dbReference type="PANTHER" id="PTHR30425">
    <property type="entry name" value="PHOSPHATE TRANSPORT SYSTEM PERMEASE PROTEIN PST"/>
    <property type="match status" value="1"/>
</dbReference>
<gene>
    <name evidence="11" type="ordered locus">Smar_0924</name>
</gene>
<dbReference type="EMBL" id="CP000575">
    <property type="protein sequence ID" value="ABN70023.1"/>
    <property type="molecule type" value="Genomic_DNA"/>
</dbReference>
<comment type="function">
    <text evidence="9">Part of the binding-protein-dependent transport system for phosphate; probably responsible for the translocation of the substrate across the membrane.</text>
</comment>
<keyword evidence="8 9" id="KW-0472">Membrane</keyword>
<evidence type="ECO:0000256" key="4">
    <source>
        <dbReference type="ARBA" id="ARBA00022475"/>
    </source>
</evidence>
<dbReference type="GO" id="GO:0005315">
    <property type="term" value="F:phosphate transmembrane transporter activity"/>
    <property type="evidence" value="ECO:0007669"/>
    <property type="project" value="InterPro"/>
</dbReference>
<feature type="domain" description="ABC transmembrane type-1" evidence="10">
    <location>
        <begin position="73"/>
        <end position="299"/>
    </location>
</feature>
<comment type="similarity">
    <text evidence="2 9">Belongs to the binding-protein-dependent transport system permease family. CysTW subfamily.</text>
</comment>
<evidence type="ECO:0000256" key="7">
    <source>
        <dbReference type="ARBA" id="ARBA00022989"/>
    </source>
</evidence>